<evidence type="ECO:0000256" key="1">
    <source>
        <dbReference type="ARBA" id="ARBA00009063"/>
    </source>
</evidence>
<dbReference type="AlphaFoldDB" id="A0A8S2FVZ7"/>
<evidence type="ECO:0000256" key="2">
    <source>
        <dbReference type="SAM" id="Phobius"/>
    </source>
</evidence>
<reference evidence="4" key="1">
    <citation type="submission" date="2021-02" db="EMBL/GenBank/DDBJ databases">
        <authorList>
            <person name="Nowell W R."/>
        </authorList>
    </citation>
    <scope>NUCLEOTIDE SEQUENCE</scope>
</reference>
<proteinExistence type="inferred from homology"/>
<dbReference type="GO" id="GO:0012505">
    <property type="term" value="C:endomembrane system"/>
    <property type="evidence" value="ECO:0007669"/>
    <property type="project" value="TreeGrafter"/>
</dbReference>
<feature type="non-terminal residue" evidence="4">
    <location>
        <position position="1"/>
    </location>
</feature>
<evidence type="ECO:0000313" key="6">
    <source>
        <dbReference type="Proteomes" id="UP000677228"/>
    </source>
</evidence>
<gene>
    <name evidence="4" type="ORF">OVA965_LOCUS40414</name>
    <name evidence="5" type="ORF">TMI583_LOCUS41846</name>
</gene>
<dbReference type="InterPro" id="IPR010989">
    <property type="entry name" value="SNARE"/>
</dbReference>
<evidence type="ECO:0000313" key="5">
    <source>
        <dbReference type="EMBL" id="CAF4366883.1"/>
    </source>
</evidence>
<evidence type="ECO:0000259" key="3">
    <source>
        <dbReference type="PROSITE" id="PS50192"/>
    </source>
</evidence>
<dbReference type="Proteomes" id="UP000682733">
    <property type="component" value="Unassembled WGS sequence"/>
</dbReference>
<dbReference type="GO" id="GO:0006906">
    <property type="term" value="P:vesicle fusion"/>
    <property type="evidence" value="ECO:0007669"/>
    <property type="project" value="TreeGrafter"/>
</dbReference>
<dbReference type="PROSITE" id="PS50192">
    <property type="entry name" value="T_SNARE"/>
    <property type="match status" value="1"/>
</dbReference>
<dbReference type="GO" id="GO:0031201">
    <property type="term" value="C:SNARE complex"/>
    <property type="evidence" value="ECO:0007669"/>
    <property type="project" value="TreeGrafter"/>
</dbReference>
<protein>
    <recommendedName>
        <fullName evidence="3">t-SNARE coiled-coil homology domain-containing protein</fullName>
    </recommendedName>
</protein>
<dbReference type="SMART" id="SM00397">
    <property type="entry name" value="t_SNARE"/>
    <property type="match status" value="1"/>
</dbReference>
<name>A0A8S2FVZ7_9BILA</name>
<dbReference type="GO" id="GO:0000149">
    <property type="term" value="F:SNARE binding"/>
    <property type="evidence" value="ECO:0007669"/>
    <property type="project" value="TreeGrafter"/>
</dbReference>
<accession>A0A8S2FVZ7</accession>
<dbReference type="PANTHER" id="PTHR19957:SF38">
    <property type="entry name" value="LD27581P"/>
    <property type="match status" value="1"/>
</dbReference>
<dbReference type="GO" id="GO:0048278">
    <property type="term" value="P:vesicle docking"/>
    <property type="evidence" value="ECO:0007669"/>
    <property type="project" value="TreeGrafter"/>
</dbReference>
<dbReference type="InterPro" id="IPR045242">
    <property type="entry name" value="Syntaxin"/>
</dbReference>
<keyword evidence="2" id="KW-1133">Transmembrane helix</keyword>
<organism evidence="4 6">
    <name type="scientific">Didymodactylos carnosus</name>
    <dbReference type="NCBI Taxonomy" id="1234261"/>
    <lineage>
        <taxon>Eukaryota</taxon>
        <taxon>Metazoa</taxon>
        <taxon>Spiralia</taxon>
        <taxon>Gnathifera</taxon>
        <taxon>Rotifera</taxon>
        <taxon>Eurotatoria</taxon>
        <taxon>Bdelloidea</taxon>
        <taxon>Philodinida</taxon>
        <taxon>Philodinidae</taxon>
        <taxon>Didymodactylos</taxon>
    </lineage>
</organism>
<dbReference type="EMBL" id="CAJNOK010043949">
    <property type="protein sequence ID" value="CAF1571925.1"/>
    <property type="molecule type" value="Genomic_DNA"/>
</dbReference>
<evidence type="ECO:0000313" key="4">
    <source>
        <dbReference type="EMBL" id="CAF1571925.1"/>
    </source>
</evidence>
<feature type="domain" description="T-SNARE coiled-coil homology" evidence="3">
    <location>
        <begin position="128"/>
        <end position="190"/>
    </location>
</feature>
<sequence>NNLKQLLRSSKKNDLLSAQTFLKDFHNASVLQQQLNLTISTLCDSSLSAKTTSTQLSEMKNFIERNMTEFIDIKKNGEEKFFDILKTLNNQDEFDINHHSNETTITGKDQSQKQIRNSLNMIERDVELELLNERTSAFIQLENDLINLKETFIDLKDIVHSQGYIIDNIERSIVNVDDTVKEARINVEQAIVYKKSSKRKKWALLFIIILAFIILCILFALVLKFTFPFG</sequence>
<feature type="transmembrane region" description="Helical" evidence="2">
    <location>
        <begin position="202"/>
        <end position="223"/>
    </location>
</feature>
<dbReference type="SUPFAM" id="SSF47661">
    <property type="entry name" value="t-snare proteins"/>
    <property type="match status" value="1"/>
</dbReference>
<dbReference type="GO" id="GO:0005484">
    <property type="term" value="F:SNAP receptor activity"/>
    <property type="evidence" value="ECO:0007669"/>
    <property type="project" value="TreeGrafter"/>
</dbReference>
<comment type="caution">
    <text evidence="4">The sequence shown here is derived from an EMBL/GenBank/DDBJ whole genome shotgun (WGS) entry which is preliminary data.</text>
</comment>
<dbReference type="EMBL" id="CAJOBA010066771">
    <property type="protein sequence ID" value="CAF4366883.1"/>
    <property type="molecule type" value="Genomic_DNA"/>
</dbReference>
<keyword evidence="2" id="KW-0812">Transmembrane</keyword>
<dbReference type="InterPro" id="IPR000727">
    <property type="entry name" value="T_SNARE_dom"/>
</dbReference>
<dbReference type="PANTHER" id="PTHR19957">
    <property type="entry name" value="SYNTAXIN"/>
    <property type="match status" value="1"/>
</dbReference>
<dbReference type="Proteomes" id="UP000677228">
    <property type="component" value="Unassembled WGS sequence"/>
</dbReference>
<dbReference type="Gene3D" id="1.20.5.110">
    <property type="match status" value="1"/>
</dbReference>
<dbReference type="GO" id="GO:0006886">
    <property type="term" value="P:intracellular protein transport"/>
    <property type="evidence" value="ECO:0007669"/>
    <property type="project" value="TreeGrafter"/>
</dbReference>
<comment type="similarity">
    <text evidence="1">Belongs to the syntaxin family.</text>
</comment>
<keyword evidence="2" id="KW-0472">Membrane</keyword>
<dbReference type="SUPFAM" id="SSF58038">
    <property type="entry name" value="SNARE fusion complex"/>
    <property type="match status" value="1"/>
</dbReference>